<organism evidence="3 4">
    <name type="scientific">Meloidogyne graminicola</name>
    <dbReference type="NCBI Taxonomy" id="189291"/>
    <lineage>
        <taxon>Eukaryota</taxon>
        <taxon>Metazoa</taxon>
        <taxon>Ecdysozoa</taxon>
        <taxon>Nematoda</taxon>
        <taxon>Chromadorea</taxon>
        <taxon>Rhabditida</taxon>
        <taxon>Tylenchina</taxon>
        <taxon>Tylenchomorpha</taxon>
        <taxon>Tylenchoidea</taxon>
        <taxon>Meloidogynidae</taxon>
        <taxon>Meloidogyninae</taxon>
        <taxon>Meloidogyne</taxon>
    </lineage>
</organism>
<dbReference type="Pfam" id="PF14666">
    <property type="entry name" value="RICTOR_M"/>
    <property type="match status" value="1"/>
</dbReference>
<sequence>QNKPTLQIIKCGQYCFQILCLFISVYSNNSQLISDMLLNFVHDFCNQINSDNSESVFSSKNLLFGGSSVYFSILRALSSHNFGQKLIEQTGLGQRFFDLLLNESASPELIKLSIVSFNYFPLKYFENNNNKYSSRILLEHLLISSKNINIRKWCTRFIGSFFTLNQYYFSFKKNFEWSWPLKLLFRQLSDPSPKVVNVAIRLLIKHLYFCPLNVRNEIREQIKLTKLETLGDAGILLEVFLFDEDLDTINEEKEINLLLEIALNSLNKWNEYFYIQYYEIITEKIRRSMLNNCGGNGGFCYKRSKNGDFARSSGQLLESSQNYRKERVFPPPHLYGHLARSKKGQNLLFNCNIITNLECIIYNFLQNGIICNDSKNQKVKGALFALAQIIANLPISFPFSFNKYTNLLIECVLQQNNINNNNLPWLTIKGCAIWAINIAASTQNIIVIKTLFEAGWEFGESFNNNIGKYINFDFVPLNKFYFFNFQNYNKKFKRRNELIKIKRSFYMKNNKKLK</sequence>
<reference evidence="3" key="1">
    <citation type="journal article" date="2020" name="Ecol. Evol.">
        <title>Genome structure and content of the rice root-knot nematode (Meloidogyne graminicola).</title>
        <authorList>
            <person name="Phan N.T."/>
            <person name="Danchin E.G.J."/>
            <person name="Klopp C."/>
            <person name="Perfus-Barbeoch L."/>
            <person name="Kozlowski D.K."/>
            <person name="Koutsovoulos G.D."/>
            <person name="Lopez-Roques C."/>
            <person name="Bouchez O."/>
            <person name="Zahm M."/>
            <person name="Besnard G."/>
            <person name="Bellafiore S."/>
        </authorList>
    </citation>
    <scope>NUCLEOTIDE SEQUENCE</scope>
    <source>
        <strain evidence="3">VN-18</strain>
    </source>
</reference>
<feature type="domain" description="Rapamycin-insensitive companion of mTOR middle" evidence="2">
    <location>
        <begin position="52"/>
        <end position="160"/>
    </location>
</feature>
<evidence type="ECO:0000259" key="2">
    <source>
        <dbReference type="Pfam" id="PF14666"/>
    </source>
</evidence>
<evidence type="ECO:0000259" key="1">
    <source>
        <dbReference type="Pfam" id="PF14663"/>
    </source>
</evidence>
<dbReference type="EMBL" id="JABEBT010000001">
    <property type="protein sequence ID" value="KAF7640261.1"/>
    <property type="molecule type" value="Genomic_DNA"/>
</dbReference>
<proteinExistence type="predicted"/>
<dbReference type="InterPro" id="IPR028268">
    <property type="entry name" value="Pianissimo_fam"/>
</dbReference>
<feature type="non-terminal residue" evidence="3">
    <location>
        <position position="1"/>
    </location>
</feature>
<dbReference type="InterPro" id="IPR029451">
    <property type="entry name" value="RICTOR_M"/>
</dbReference>
<dbReference type="Proteomes" id="UP000605970">
    <property type="component" value="Unassembled WGS sequence"/>
</dbReference>
<dbReference type="Pfam" id="PF14663">
    <property type="entry name" value="RasGEF_N_2"/>
    <property type="match status" value="1"/>
</dbReference>
<dbReference type="GO" id="GO:0031932">
    <property type="term" value="C:TORC2 complex"/>
    <property type="evidence" value="ECO:0007669"/>
    <property type="project" value="InterPro"/>
</dbReference>
<dbReference type="OrthoDB" id="271111at2759"/>
<evidence type="ECO:0000313" key="3">
    <source>
        <dbReference type="EMBL" id="KAF7640261.1"/>
    </source>
</evidence>
<comment type="caution">
    <text evidence="3">The sequence shown here is derived from an EMBL/GenBank/DDBJ whole genome shotgun (WGS) entry which is preliminary data.</text>
</comment>
<feature type="domain" description="Rapamycin-insensitive companion of mTOR" evidence="1">
    <location>
        <begin position="178"/>
        <end position="289"/>
    </location>
</feature>
<dbReference type="PANTHER" id="PTHR13298">
    <property type="entry name" value="CYTOSOLIC REGULATOR PIANISSIMO"/>
    <property type="match status" value="1"/>
</dbReference>
<accession>A0A8T0A2D4</accession>
<dbReference type="GO" id="GO:0043539">
    <property type="term" value="F:protein serine/threonine kinase activator activity"/>
    <property type="evidence" value="ECO:0007669"/>
    <property type="project" value="TreeGrafter"/>
</dbReference>
<evidence type="ECO:0000313" key="4">
    <source>
        <dbReference type="Proteomes" id="UP000605970"/>
    </source>
</evidence>
<dbReference type="AlphaFoldDB" id="A0A8T0A2D4"/>
<keyword evidence="4" id="KW-1185">Reference proteome</keyword>
<dbReference type="SUPFAM" id="SSF48371">
    <property type="entry name" value="ARM repeat"/>
    <property type="match status" value="1"/>
</dbReference>
<gene>
    <name evidence="3" type="ORF">Mgra_00000089</name>
</gene>
<name>A0A8T0A2D4_9BILA</name>
<protein>
    <submittedName>
        <fullName evidence="3">Uncharacterized protein</fullName>
    </submittedName>
</protein>
<dbReference type="GO" id="GO:0051897">
    <property type="term" value="P:positive regulation of phosphatidylinositol 3-kinase/protein kinase B signal transduction"/>
    <property type="evidence" value="ECO:0007669"/>
    <property type="project" value="TreeGrafter"/>
</dbReference>
<dbReference type="InterPro" id="IPR029453">
    <property type="entry name" value="Rictor_IV"/>
</dbReference>
<dbReference type="InterPro" id="IPR016024">
    <property type="entry name" value="ARM-type_fold"/>
</dbReference>
<dbReference type="PANTHER" id="PTHR13298:SF11">
    <property type="entry name" value="RAPAMYCIN-INSENSITIVE COMPANION OF MTOR"/>
    <property type="match status" value="1"/>
</dbReference>
<dbReference type="GO" id="GO:0038203">
    <property type="term" value="P:TORC2 signaling"/>
    <property type="evidence" value="ECO:0007669"/>
    <property type="project" value="TreeGrafter"/>
</dbReference>